<keyword evidence="2" id="KW-0677">Repeat</keyword>
<evidence type="ECO:0000256" key="5">
    <source>
        <dbReference type="PROSITE-ProRule" id="PRU00042"/>
    </source>
</evidence>
<dbReference type="OrthoDB" id="9439903at2759"/>
<reference evidence="7" key="2">
    <citation type="submission" date="2017-10" db="EMBL/GenBank/DDBJ databases">
        <title>Ladona fulva Genome sequencing and assembly.</title>
        <authorList>
            <person name="Murali S."/>
            <person name="Richards S."/>
            <person name="Bandaranaike D."/>
            <person name="Bellair M."/>
            <person name="Blankenburg K."/>
            <person name="Chao H."/>
            <person name="Dinh H."/>
            <person name="Doddapaneni H."/>
            <person name="Dugan-Rocha S."/>
            <person name="Elkadiri S."/>
            <person name="Gnanaolivu R."/>
            <person name="Hernandez B."/>
            <person name="Skinner E."/>
            <person name="Javaid M."/>
            <person name="Lee S."/>
            <person name="Li M."/>
            <person name="Ming W."/>
            <person name="Munidasa M."/>
            <person name="Muniz J."/>
            <person name="Nguyen L."/>
            <person name="Hughes D."/>
            <person name="Osuji N."/>
            <person name="Pu L.-L."/>
            <person name="Puazo M."/>
            <person name="Qu C."/>
            <person name="Quiroz J."/>
            <person name="Raj R."/>
            <person name="Weissenberger G."/>
            <person name="Xin Y."/>
            <person name="Zou X."/>
            <person name="Han Y."/>
            <person name="Worley K."/>
            <person name="Muzny D."/>
            <person name="Gibbs R."/>
        </authorList>
    </citation>
    <scope>NUCLEOTIDE SEQUENCE</scope>
    <source>
        <strain evidence="7">Sampled in the wild</strain>
    </source>
</reference>
<keyword evidence="4" id="KW-0862">Zinc</keyword>
<dbReference type="GO" id="GO:0008270">
    <property type="term" value="F:zinc ion binding"/>
    <property type="evidence" value="ECO:0007669"/>
    <property type="project" value="UniProtKB-KW"/>
</dbReference>
<reference evidence="7" key="1">
    <citation type="submission" date="2013-04" db="EMBL/GenBank/DDBJ databases">
        <authorList>
            <person name="Qu J."/>
            <person name="Murali S.C."/>
            <person name="Bandaranaike D."/>
            <person name="Bellair M."/>
            <person name="Blankenburg K."/>
            <person name="Chao H."/>
            <person name="Dinh H."/>
            <person name="Doddapaneni H."/>
            <person name="Downs B."/>
            <person name="Dugan-Rocha S."/>
            <person name="Elkadiri S."/>
            <person name="Gnanaolivu R.D."/>
            <person name="Hernandez B."/>
            <person name="Javaid M."/>
            <person name="Jayaseelan J.C."/>
            <person name="Lee S."/>
            <person name="Li M."/>
            <person name="Ming W."/>
            <person name="Munidasa M."/>
            <person name="Muniz J."/>
            <person name="Nguyen L."/>
            <person name="Ongeri F."/>
            <person name="Osuji N."/>
            <person name="Pu L.-L."/>
            <person name="Puazo M."/>
            <person name="Qu C."/>
            <person name="Quiroz J."/>
            <person name="Raj R."/>
            <person name="Weissenberger G."/>
            <person name="Xin Y."/>
            <person name="Zou X."/>
            <person name="Han Y."/>
            <person name="Richards S."/>
            <person name="Worley K."/>
            <person name="Muzny D."/>
            <person name="Gibbs R."/>
        </authorList>
    </citation>
    <scope>NUCLEOTIDE SEQUENCE</scope>
    <source>
        <strain evidence="7">Sampled in the wild</strain>
    </source>
</reference>
<gene>
    <name evidence="7" type="ORF">J437_LFUL019098</name>
</gene>
<dbReference type="Pfam" id="PF00096">
    <property type="entry name" value="zf-C2H2"/>
    <property type="match status" value="1"/>
</dbReference>
<evidence type="ECO:0000256" key="1">
    <source>
        <dbReference type="ARBA" id="ARBA00022723"/>
    </source>
</evidence>
<evidence type="ECO:0000259" key="6">
    <source>
        <dbReference type="PROSITE" id="PS50157"/>
    </source>
</evidence>
<feature type="domain" description="C2H2-type" evidence="6">
    <location>
        <begin position="72"/>
        <end position="99"/>
    </location>
</feature>
<evidence type="ECO:0000256" key="3">
    <source>
        <dbReference type="ARBA" id="ARBA00022771"/>
    </source>
</evidence>
<keyword evidence="3 5" id="KW-0863">Zinc-finger</keyword>
<dbReference type="PANTHER" id="PTHR24379:SF121">
    <property type="entry name" value="C2H2-TYPE DOMAIN-CONTAINING PROTEIN"/>
    <property type="match status" value="1"/>
</dbReference>
<evidence type="ECO:0000256" key="4">
    <source>
        <dbReference type="ARBA" id="ARBA00022833"/>
    </source>
</evidence>
<proteinExistence type="predicted"/>
<dbReference type="Proteomes" id="UP000792457">
    <property type="component" value="Unassembled WGS sequence"/>
</dbReference>
<dbReference type="FunFam" id="3.30.160.60:FF:000502">
    <property type="entry name" value="Zinc finger protein 710"/>
    <property type="match status" value="1"/>
</dbReference>
<organism evidence="7 8">
    <name type="scientific">Ladona fulva</name>
    <name type="common">Scarce chaser dragonfly</name>
    <name type="synonym">Libellula fulva</name>
    <dbReference type="NCBI Taxonomy" id="123851"/>
    <lineage>
        <taxon>Eukaryota</taxon>
        <taxon>Metazoa</taxon>
        <taxon>Ecdysozoa</taxon>
        <taxon>Arthropoda</taxon>
        <taxon>Hexapoda</taxon>
        <taxon>Insecta</taxon>
        <taxon>Pterygota</taxon>
        <taxon>Palaeoptera</taxon>
        <taxon>Odonata</taxon>
        <taxon>Epiprocta</taxon>
        <taxon>Anisoptera</taxon>
        <taxon>Libelluloidea</taxon>
        <taxon>Libellulidae</taxon>
        <taxon>Ladona</taxon>
    </lineage>
</organism>
<dbReference type="InterPro" id="IPR013087">
    <property type="entry name" value="Znf_C2H2_type"/>
</dbReference>
<dbReference type="PROSITE" id="PS50157">
    <property type="entry name" value="ZINC_FINGER_C2H2_2"/>
    <property type="match status" value="3"/>
</dbReference>
<dbReference type="Gene3D" id="3.30.160.60">
    <property type="entry name" value="Classic Zinc Finger"/>
    <property type="match status" value="3"/>
</dbReference>
<comment type="caution">
    <text evidence="7">The sequence shown here is derived from an EMBL/GenBank/DDBJ whole genome shotgun (WGS) entry which is preliminary data.</text>
</comment>
<dbReference type="InterPro" id="IPR036236">
    <property type="entry name" value="Znf_C2H2_sf"/>
</dbReference>
<evidence type="ECO:0000313" key="7">
    <source>
        <dbReference type="EMBL" id="KAG8239397.1"/>
    </source>
</evidence>
<dbReference type="SMART" id="SM00355">
    <property type="entry name" value="ZnF_C2H2"/>
    <property type="match status" value="5"/>
</dbReference>
<name>A0A8K0KR97_LADFU</name>
<dbReference type="PROSITE" id="PS00028">
    <property type="entry name" value="ZINC_FINGER_C2H2_1"/>
    <property type="match status" value="3"/>
</dbReference>
<dbReference type="AlphaFoldDB" id="A0A8K0KR97"/>
<protein>
    <recommendedName>
        <fullName evidence="6">C2H2-type domain-containing protein</fullName>
    </recommendedName>
</protein>
<evidence type="ECO:0000313" key="8">
    <source>
        <dbReference type="Proteomes" id="UP000792457"/>
    </source>
</evidence>
<sequence>MHAGERNFECDICGSKFFTRSTMSKHRRDVHIELQKFKCRFCSFRTKYKFEWKKHENRKHPEEHFLHHSKPFKCLICDKGFSKKSEKRDHEAMHAGQRNFECDICGSKFFRRNTMTKHRWEVHIELQKFKCRFCSFRTKYKFEWKRHENRKHRKELQGLLDS</sequence>
<dbReference type="FunFam" id="3.30.160.60:FF:000446">
    <property type="entry name" value="Zinc finger protein"/>
    <property type="match status" value="1"/>
</dbReference>
<dbReference type="PANTHER" id="PTHR24379">
    <property type="entry name" value="KRAB AND ZINC FINGER DOMAIN-CONTAINING"/>
    <property type="match status" value="1"/>
</dbReference>
<dbReference type="EMBL" id="KZ309624">
    <property type="protein sequence ID" value="KAG8239397.1"/>
    <property type="molecule type" value="Genomic_DNA"/>
</dbReference>
<dbReference type="SUPFAM" id="SSF57667">
    <property type="entry name" value="beta-beta-alpha zinc fingers"/>
    <property type="match status" value="2"/>
</dbReference>
<feature type="domain" description="C2H2-type" evidence="6">
    <location>
        <begin position="100"/>
        <end position="128"/>
    </location>
</feature>
<keyword evidence="1" id="KW-0479">Metal-binding</keyword>
<accession>A0A8K0KR97</accession>
<feature type="domain" description="C2H2-type" evidence="6">
    <location>
        <begin position="8"/>
        <end position="36"/>
    </location>
</feature>
<dbReference type="GO" id="GO:0005634">
    <property type="term" value="C:nucleus"/>
    <property type="evidence" value="ECO:0007669"/>
    <property type="project" value="UniProtKB-ARBA"/>
</dbReference>
<keyword evidence="8" id="KW-1185">Reference proteome</keyword>
<evidence type="ECO:0000256" key="2">
    <source>
        <dbReference type="ARBA" id="ARBA00022737"/>
    </source>
</evidence>